<feature type="signal peptide" evidence="1">
    <location>
        <begin position="1"/>
        <end position="20"/>
    </location>
</feature>
<dbReference type="RefSeq" id="WP_303762853.1">
    <property type="nucleotide sequence ID" value="NZ_JABZGR010000002.1"/>
</dbReference>
<keyword evidence="1" id="KW-0732">Signal</keyword>
<dbReference type="Proteomes" id="UP000704068">
    <property type="component" value="Unassembled WGS sequence"/>
</dbReference>
<dbReference type="EMBL" id="JABZGR010000002">
    <property type="protein sequence ID" value="MBF0969737.1"/>
    <property type="molecule type" value="Genomic_DNA"/>
</dbReference>
<evidence type="ECO:0000256" key="1">
    <source>
        <dbReference type="SAM" id="SignalP"/>
    </source>
</evidence>
<sequence>MYARYLAFLLSLLMLSQTTAAQRRTGEKTRPISKVTEKRVDAETLIRTYRFDEAISSLQQQIATAKRQKKTTIQLEQALSRARLGAVMLSATEKVRIIDSLVVDRGSIPIPQLRKGLGKLQAAQTLAAALGLTGKRVGEVAYINDWGDRAYFAMADTTENLRLYVANRFVQKWGQPSPLPGFTPQERNEDFPFMDLDGVTLYFAADGAESLGGYDLFQTRYDADAKAFLKPQNLGMPFNSPANDFLMVIDRANNMGWFVSDRYQPVDKLCIYSFIPNDNREVYDASTPKNTLRQLAMLMPLQLSQISPEERRQLAADYAKSKQDGKREDKSNVFIINDNTVYHSLDEFRHPEARKAAKEWWDATQRLQAVGEQLDGLRRVYAKQKTGGEEILRLEQEQTALQAKATAAAVRMRALELK</sequence>
<gene>
    <name evidence="2" type="ORF">HXK21_01660</name>
</gene>
<feature type="chain" id="PRO_5036931215" evidence="1">
    <location>
        <begin position="21"/>
        <end position="418"/>
    </location>
</feature>
<evidence type="ECO:0000313" key="3">
    <source>
        <dbReference type="Proteomes" id="UP000704068"/>
    </source>
</evidence>
<proteinExistence type="predicted"/>
<comment type="caution">
    <text evidence="2">The sequence shown here is derived from an EMBL/GenBank/DDBJ whole genome shotgun (WGS) entry which is preliminary data.</text>
</comment>
<evidence type="ECO:0000313" key="2">
    <source>
        <dbReference type="EMBL" id="MBF0969737.1"/>
    </source>
</evidence>
<accession>A0A929RUZ6</accession>
<name>A0A929RUZ6_9BACT</name>
<dbReference type="AlphaFoldDB" id="A0A929RUZ6"/>
<reference evidence="2" key="1">
    <citation type="submission" date="2020-04" db="EMBL/GenBank/DDBJ databases">
        <title>Deep metagenomics examines the oral microbiome during advanced dental caries in children, revealing novel taxa and co-occurrences with host molecules.</title>
        <authorList>
            <person name="Baker J.L."/>
            <person name="Morton J.T."/>
            <person name="Dinis M."/>
            <person name="Alvarez R."/>
            <person name="Tran N.C."/>
            <person name="Knight R."/>
            <person name="Edlund A."/>
        </authorList>
    </citation>
    <scope>NUCLEOTIDE SEQUENCE</scope>
    <source>
        <strain evidence="2">JCVI_34_bin.1</strain>
    </source>
</reference>
<protein>
    <submittedName>
        <fullName evidence="2">Uncharacterized protein</fullName>
    </submittedName>
</protein>
<organism evidence="2 3">
    <name type="scientific">Alloprevotella tannerae</name>
    <dbReference type="NCBI Taxonomy" id="76122"/>
    <lineage>
        <taxon>Bacteria</taxon>
        <taxon>Pseudomonadati</taxon>
        <taxon>Bacteroidota</taxon>
        <taxon>Bacteroidia</taxon>
        <taxon>Bacteroidales</taxon>
        <taxon>Prevotellaceae</taxon>
        <taxon>Alloprevotella</taxon>
    </lineage>
</organism>